<gene>
    <name evidence="3" type="ORF">SAMN05421809_1212</name>
</gene>
<dbReference type="AlphaFoldDB" id="A0A1N7AL22"/>
<dbReference type="GO" id="GO:0005829">
    <property type="term" value="C:cytosol"/>
    <property type="evidence" value="ECO:0007669"/>
    <property type="project" value="TreeGrafter"/>
</dbReference>
<comment type="similarity">
    <text evidence="1">To bacterial alkanal monooxygenase alpha and beta chains.</text>
</comment>
<dbReference type="InterPro" id="IPR036661">
    <property type="entry name" value="Luciferase-like_sf"/>
</dbReference>
<dbReference type="InterPro" id="IPR019949">
    <property type="entry name" value="CmoO-like"/>
</dbReference>
<dbReference type="CDD" id="cd00347">
    <property type="entry name" value="Flavin_utilizing_monoxygenases"/>
    <property type="match status" value="1"/>
</dbReference>
<protein>
    <submittedName>
        <fullName evidence="3">Luciferase family oxidoreductase, group 1</fullName>
    </submittedName>
</protein>
<evidence type="ECO:0000313" key="3">
    <source>
        <dbReference type="EMBL" id="SIR39812.1"/>
    </source>
</evidence>
<keyword evidence="4" id="KW-1185">Reference proteome</keyword>
<dbReference type="SUPFAM" id="SSF51679">
    <property type="entry name" value="Bacterial luciferase-like"/>
    <property type="match status" value="1"/>
</dbReference>
<dbReference type="Gene3D" id="3.20.20.30">
    <property type="entry name" value="Luciferase-like domain"/>
    <property type="match status" value="1"/>
</dbReference>
<evidence type="ECO:0000259" key="2">
    <source>
        <dbReference type="Pfam" id="PF00296"/>
    </source>
</evidence>
<dbReference type="PANTHER" id="PTHR30137">
    <property type="entry name" value="LUCIFERASE-LIKE MONOOXYGENASE"/>
    <property type="match status" value="1"/>
</dbReference>
<dbReference type="NCBIfam" id="TIGR03558">
    <property type="entry name" value="oxido_grp_1"/>
    <property type="match status" value="1"/>
</dbReference>
<sequence>MLPTTDVELSIVDLAPIPEGGDAVDAFEGTVERAQQAERLGYSRFWVAEHHDFPDSIASTTPEVLIPHVAAKTSDIRVGSGTVLLNHYSPYKVAESFSVLDSLAPGRIDLGLGRATGNPTRDLALQMDRSQRRNPNDHAEKIEEVAKHLHGGFSAEHPFSGLELPAADDTKPETWVLGSSPSSAKIAGELGLPYCFAAFIRPGPAVRAFEVYREHFEPSPFDAGPAEPYGMLAVNATCAETDEEAARLRAATDASSRALRRGQVDQLPIRSVEDAIEYLGSVPEPTELPLEPGEWPRAISGSPETMAEILEDLTSQVGVDEVIIQNQIADPEDTLRSHELLAEAVGLESR</sequence>
<evidence type="ECO:0000256" key="1">
    <source>
        <dbReference type="ARBA" id="ARBA00007789"/>
    </source>
</evidence>
<dbReference type="PANTHER" id="PTHR30137:SF6">
    <property type="entry name" value="LUCIFERASE-LIKE MONOOXYGENASE"/>
    <property type="match status" value="1"/>
</dbReference>
<proteinExistence type="predicted"/>
<dbReference type="GO" id="GO:0016705">
    <property type="term" value="F:oxidoreductase activity, acting on paired donors, with incorporation or reduction of molecular oxygen"/>
    <property type="evidence" value="ECO:0007669"/>
    <property type="project" value="InterPro"/>
</dbReference>
<dbReference type="STRING" id="588898.BB347_15745"/>
<accession>A0A1N7AL22</accession>
<dbReference type="Pfam" id="PF00296">
    <property type="entry name" value="Bac_luciferase"/>
    <property type="match status" value="1"/>
</dbReference>
<reference evidence="3 4" key="1">
    <citation type="submission" date="2017-01" db="EMBL/GenBank/DDBJ databases">
        <authorList>
            <person name="Mah S.A."/>
            <person name="Swanson W.J."/>
            <person name="Moy G.W."/>
            <person name="Vacquier V.D."/>
        </authorList>
    </citation>
    <scope>NUCLEOTIDE SEQUENCE [LARGE SCALE GENOMIC DNA]</scope>
    <source>
        <strain evidence="3 4">CGMCC 1.8909</strain>
    </source>
</reference>
<organism evidence="3 4">
    <name type="scientific">Natronorubrum daqingense</name>
    <dbReference type="NCBI Taxonomy" id="588898"/>
    <lineage>
        <taxon>Archaea</taxon>
        <taxon>Methanobacteriati</taxon>
        <taxon>Methanobacteriota</taxon>
        <taxon>Stenosarchaea group</taxon>
        <taxon>Halobacteria</taxon>
        <taxon>Halobacteriales</taxon>
        <taxon>Natrialbaceae</taxon>
        <taxon>Natronorubrum</taxon>
    </lineage>
</organism>
<evidence type="ECO:0000313" key="4">
    <source>
        <dbReference type="Proteomes" id="UP000185687"/>
    </source>
</evidence>
<name>A0A1N7AL22_9EURY</name>
<dbReference type="Proteomes" id="UP000185687">
    <property type="component" value="Unassembled WGS sequence"/>
</dbReference>
<dbReference type="InterPro" id="IPR011251">
    <property type="entry name" value="Luciferase-like_dom"/>
</dbReference>
<feature type="domain" description="Luciferase-like" evidence="2">
    <location>
        <begin position="16"/>
        <end position="319"/>
    </location>
</feature>
<dbReference type="InterPro" id="IPR050766">
    <property type="entry name" value="Bact_Lucif_Oxidored"/>
</dbReference>
<dbReference type="EMBL" id="FTNP01000001">
    <property type="protein sequence ID" value="SIR39812.1"/>
    <property type="molecule type" value="Genomic_DNA"/>
</dbReference>